<comment type="similarity">
    <text evidence="1">Belongs to the HMG-CoA lyase family.</text>
</comment>
<evidence type="ECO:0000256" key="1">
    <source>
        <dbReference type="ARBA" id="ARBA00009405"/>
    </source>
</evidence>
<dbReference type="InterPro" id="IPR043594">
    <property type="entry name" value="HMGL"/>
</dbReference>
<dbReference type="InterPro" id="IPR002034">
    <property type="entry name" value="AIPM/Hcit_synth_CS"/>
</dbReference>
<sequence>MESIHVKLNEVVLRDGLQLEDKILSIEEKLEIYAALKKAGIQSFEFGAFVHPKRVPQMANSGEFFSRIEKDKAEASLIALIPNLKGAERAREAGVQTVNYVLSISDSHNLQNVQQPTAKSLEDLKEIRWYCGKNGMVLNVSCATTFGCPFEGEIPEERVLEILGEIVLLDIPLITLADTTGMAHPKQVHGLMKRILEQFPNQTFNLHFHNTRGMGLANVLAGVKAGVRNFDTALGGIGGCPFAPGATGNVCTEDVVHMLQLMDLETETDLDGLLAASDLLSEAIGHASPSYLMKAGPSTQKYPLPVTQ</sequence>
<dbReference type="InterPro" id="IPR000891">
    <property type="entry name" value="PYR_CT"/>
</dbReference>
<evidence type="ECO:0000256" key="5">
    <source>
        <dbReference type="RuleBase" id="RU003523"/>
    </source>
</evidence>
<dbReference type="GO" id="GO:0046912">
    <property type="term" value="F:acyltransferase activity, acyl groups converted into alkyl on transfer"/>
    <property type="evidence" value="ECO:0007669"/>
    <property type="project" value="InterPro"/>
</dbReference>
<dbReference type="EMBL" id="CP051177">
    <property type="protein sequence ID" value="QKX49526.1"/>
    <property type="molecule type" value="Genomic_DNA"/>
</dbReference>
<dbReference type="NCBIfam" id="NF004283">
    <property type="entry name" value="PRK05692.1"/>
    <property type="match status" value="1"/>
</dbReference>
<accession>A0A7H8Q6F5</accession>
<name>A0A7H8Q6F5_9BACL</name>
<feature type="domain" description="Pyruvate carboxyltransferase" evidence="6">
    <location>
        <begin position="6"/>
        <end position="274"/>
    </location>
</feature>
<dbReference type="RefSeq" id="WP_176293991.1">
    <property type="nucleotide sequence ID" value="NZ_CP051177.1"/>
</dbReference>
<dbReference type="PROSITE" id="PS50991">
    <property type="entry name" value="PYR_CT"/>
    <property type="match status" value="1"/>
</dbReference>
<proteinExistence type="inferred from homology"/>
<evidence type="ECO:0000313" key="7">
    <source>
        <dbReference type="EMBL" id="QKX49526.1"/>
    </source>
</evidence>
<keyword evidence="8" id="KW-1185">Reference proteome</keyword>
<evidence type="ECO:0000313" key="8">
    <source>
        <dbReference type="Proteomes" id="UP000509222"/>
    </source>
</evidence>
<evidence type="ECO:0000256" key="4">
    <source>
        <dbReference type="ARBA" id="ARBA00023239"/>
    </source>
</evidence>
<dbReference type="GO" id="GO:0046951">
    <property type="term" value="P:ketone body biosynthetic process"/>
    <property type="evidence" value="ECO:0007669"/>
    <property type="project" value="TreeGrafter"/>
</dbReference>
<keyword evidence="4 7" id="KW-0456">Lyase</keyword>
<dbReference type="GO" id="GO:0046872">
    <property type="term" value="F:metal ion binding"/>
    <property type="evidence" value="ECO:0007669"/>
    <property type="project" value="UniProtKB-KW"/>
</dbReference>
<comment type="similarity">
    <text evidence="5">Belongs to the alpha-IPM synthase/homocitrate synthase family.</text>
</comment>
<evidence type="ECO:0000256" key="3">
    <source>
        <dbReference type="ARBA" id="ARBA00022723"/>
    </source>
</evidence>
<dbReference type="GO" id="GO:0006552">
    <property type="term" value="P:L-leucine catabolic process"/>
    <property type="evidence" value="ECO:0007669"/>
    <property type="project" value="TreeGrafter"/>
</dbReference>
<dbReference type="GO" id="GO:0004419">
    <property type="term" value="F:hydroxymethylglutaryl-CoA lyase activity"/>
    <property type="evidence" value="ECO:0007669"/>
    <property type="project" value="TreeGrafter"/>
</dbReference>
<dbReference type="Pfam" id="PF00682">
    <property type="entry name" value="HMGL-like"/>
    <property type="match status" value="1"/>
</dbReference>
<reference evidence="8" key="1">
    <citation type="submission" date="2020-06" db="EMBL/GenBank/DDBJ databases">
        <title>Isolation of Planomicrobium glaciei.</title>
        <authorList>
            <person name="Malisova L."/>
            <person name="Safrankova R."/>
            <person name="Jakubu V."/>
            <person name="Spanelova P."/>
        </authorList>
    </citation>
    <scope>NUCLEOTIDE SEQUENCE [LARGE SCALE GENOMIC DNA]</scope>
    <source>
        <strain evidence="8">NRL-ATB46093</strain>
    </source>
</reference>
<dbReference type="InterPro" id="IPR013785">
    <property type="entry name" value="Aldolase_TIM"/>
</dbReference>
<dbReference type="PANTHER" id="PTHR42738">
    <property type="entry name" value="HYDROXYMETHYLGLUTARYL-COA LYASE"/>
    <property type="match status" value="1"/>
</dbReference>
<dbReference type="Gene3D" id="3.20.20.70">
    <property type="entry name" value="Aldolase class I"/>
    <property type="match status" value="1"/>
</dbReference>
<dbReference type="AlphaFoldDB" id="A0A7H8Q6F5"/>
<dbReference type="PANTHER" id="PTHR42738:SF7">
    <property type="entry name" value="HYDROXYMETHYLGLUTARYL-COA LYASE"/>
    <property type="match status" value="1"/>
</dbReference>
<keyword evidence="3" id="KW-0479">Metal-binding</keyword>
<dbReference type="CDD" id="cd07938">
    <property type="entry name" value="DRE_TIM_HMGL"/>
    <property type="match status" value="1"/>
</dbReference>
<dbReference type="SUPFAM" id="SSF51569">
    <property type="entry name" value="Aldolase"/>
    <property type="match status" value="1"/>
</dbReference>
<organism evidence="7 8">
    <name type="scientific">Planococcus glaciei</name>
    <dbReference type="NCBI Taxonomy" id="459472"/>
    <lineage>
        <taxon>Bacteria</taxon>
        <taxon>Bacillati</taxon>
        <taxon>Bacillota</taxon>
        <taxon>Bacilli</taxon>
        <taxon>Bacillales</taxon>
        <taxon>Caryophanaceae</taxon>
        <taxon>Planococcus</taxon>
    </lineage>
</organism>
<evidence type="ECO:0000259" key="6">
    <source>
        <dbReference type="PROSITE" id="PS50991"/>
    </source>
</evidence>
<evidence type="ECO:0000256" key="2">
    <source>
        <dbReference type="ARBA" id="ARBA00022679"/>
    </source>
</evidence>
<dbReference type="Proteomes" id="UP000509222">
    <property type="component" value="Chromosome"/>
</dbReference>
<protein>
    <submittedName>
        <fullName evidence="7">Hydroxymethylglutaryl-CoA lyase</fullName>
    </submittedName>
</protein>
<dbReference type="PROSITE" id="PS00815">
    <property type="entry name" value="AIPM_HOMOCIT_SYNTH_1"/>
    <property type="match status" value="1"/>
</dbReference>
<gene>
    <name evidence="7" type="ORF">HF394_02425</name>
</gene>
<keyword evidence="2 5" id="KW-0808">Transferase</keyword>